<feature type="compositionally biased region" description="Pro residues" evidence="1">
    <location>
        <begin position="204"/>
        <end position="216"/>
    </location>
</feature>
<feature type="region of interest" description="Disordered" evidence="1">
    <location>
        <begin position="158"/>
        <end position="256"/>
    </location>
</feature>
<evidence type="ECO:0000256" key="1">
    <source>
        <dbReference type="SAM" id="MobiDB-lite"/>
    </source>
</evidence>
<evidence type="ECO:0000313" key="3">
    <source>
        <dbReference type="Proteomes" id="UP001322138"/>
    </source>
</evidence>
<sequence length="300" mass="31737">MRQTGDQNDEITLRSWIRCRVGGGLAPGCHPSPHWPSMLVSAILPLSRFQKTNTTFRTRTRSQLGIGATITNYPEFVSSMDQHWSTSGVSFSGTERVIVYTSLETFDGGSFTGYYTYDINALRSAGYTITTSTQLSVSCAPTATSSAVGECEPHGDHWHCPPGVSEPITPPSPEPHTTHSAPSSGECEAHNDHWHCPPGVTEPTTPPAPSSTPVPITPGSDECEAHGDHLHCPDGVPEPTTPPPVITPTPTPFSSVTASASFTRTASDAPVVTAGADGKTRVGSHFLVLAAGVPFVFGMM</sequence>
<dbReference type="GeneID" id="87895888"/>
<dbReference type="RefSeq" id="XP_062734999.1">
    <property type="nucleotide sequence ID" value="XM_062876406.1"/>
</dbReference>
<evidence type="ECO:0000313" key="2">
    <source>
        <dbReference type="EMBL" id="KAK4646023.1"/>
    </source>
</evidence>
<feature type="compositionally biased region" description="Pro residues" evidence="1">
    <location>
        <begin position="239"/>
        <end position="251"/>
    </location>
</feature>
<comment type="caution">
    <text evidence="2">The sequence shown here is derived from an EMBL/GenBank/DDBJ whole genome shotgun (WGS) entry which is preliminary data.</text>
</comment>
<keyword evidence="3" id="KW-1185">Reference proteome</keyword>
<dbReference type="Proteomes" id="UP001322138">
    <property type="component" value="Unassembled WGS sequence"/>
</dbReference>
<dbReference type="EMBL" id="JAFFGZ010000004">
    <property type="protein sequence ID" value="KAK4646023.1"/>
    <property type="molecule type" value="Genomic_DNA"/>
</dbReference>
<reference evidence="2 3" key="1">
    <citation type="journal article" date="2023" name="bioRxiv">
        <title>High-quality genome assemblies of four members of thePodospora anserinaspecies complex.</title>
        <authorList>
            <person name="Ament-Velasquez S.L."/>
            <person name="Vogan A.A."/>
            <person name="Wallerman O."/>
            <person name="Hartmann F."/>
            <person name="Gautier V."/>
            <person name="Silar P."/>
            <person name="Giraud T."/>
            <person name="Johannesson H."/>
        </authorList>
    </citation>
    <scope>NUCLEOTIDE SEQUENCE [LARGE SCALE GENOMIC DNA]</scope>
    <source>
        <strain evidence="2 3">CBS 112042</strain>
    </source>
</reference>
<gene>
    <name evidence="2" type="ORF">QC761_206700</name>
</gene>
<proteinExistence type="predicted"/>
<accession>A0ABR0FPW6</accession>
<organism evidence="2 3">
    <name type="scientific">Podospora bellae-mahoneyi</name>
    <dbReference type="NCBI Taxonomy" id="2093777"/>
    <lineage>
        <taxon>Eukaryota</taxon>
        <taxon>Fungi</taxon>
        <taxon>Dikarya</taxon>
        <taxon>Ascomycota</taxon>
        <taxon>Pezizomycotina</taxon>
        <taxon>Sordariomycetes</taxon>
        <taxon>Sordariomycetidae</taxon>
        <taxon>Sordariales</taxon>
        <taxon>Podosporaceae</taxon>
        <taxon>Podospora</taxon>
    </lineage>
</organism>
<feature type="compositionally biased region" description="Basic and acidic residues" evidence="1">
    <location>
        <begin position="223"/>
        <end position="232"/>
    </location>
</feature>
<name>A0ABR0FPW6_9PEZI</name>
<protein>
    <submittedName>
        <fullName evidence="2">Uncharacterized protein</fullName>
    </submittedName>
</protein>